<accession>A0A1S2YNY0</accession>
<dbReference type="InterPro" id="IPR000010">
    <property type="entry name" value="Cystatin_dom"/>
</dbReference>
<reference evidence="5" key="1">
    <citation type="journal article" date="2013" name="Nat. Biotechnol.">
        <title>Draft genome sequence of chickpea (Cicer arietinum) provides a resource for trait improvement.</title>
        <authorList>
            <person name="Varshney R.K."/>
            <person name="Song C."/>
            <person name="Saxena R.K."/>
            <person name="Azam S."/>
            <person name="Yu S."/>
            <person name="Sharpe A.G."/>
            <person name="Cannon S."/>
            <person name="Baek J."/>
            <person name="Rosen B.D."/>
            <person name="Tar'an B."/>
            <person name="Millan T."/>
            <person name="Zhang X."/>
            <person name="Ramsay L.D."/>
            <person name="Iwata A."/>
            <person name="Wang Y."/>
            <person name="Nelson W."/>
            <person name="Farmer A.D."/>
            <person name="Gaur P.M."/>
            <person name="Soderlund C."/>
            <person name="Penmetsa R.V."/>
            <person name="Xu C."/>
            <person name="Bharti A.K."/>
            <person name="He W."/>
            <person name="Winter P."/>
            <person name="Zhao S."/>
            <person name="Hane J.K."/>
            <person name="Carrasquilla-Garcia N."/>
            <person name="Condie J.A."/>
            <person name="Upadhyaya H.D."/>
            <person name="Luo M.C."/>
            <person name="Thudi M."/>
            <person name="Gowda C.L."/>
            <person name="Singh N.P."/>
            <person name="Lichtenzveig J."/>
            <person name="Gali K.K."/>
            <person name="Rubio J."/>
            <person name="Nadarajan N."/>
            <person name="Dolezel J."/>
            <person name="Bansal K.C."/>
            <person name="Xu X."/>
            <person name="Edwards D."/>
            <person name="Zhang G."/>
            <person name="Kahl G."/>
            <person name="Gil J."/>
            <person name="Singh K.B."/>
            <person name="Datta S.K."/>
            <person name="Jackson S.A."/>
            <person name="Wang J."/>
            <person name="Cook D.R."/>
        </authorList>
    </citation>
    <scope>NUCLEOTIDE SEQUENCE [LARGE SCALE GENOMIC DNA]</scope>
    <source>
        <strain evidence="5">cv. CDC Frontier</strain>
    </source>
</reference>
<evidence type="ECO:0000313" key="5">
    <source>
        <dbReference type="Proteomes" id="UP000087171"/>
    </source>
</evidence>
<evidence type="ECO:0000313" key="6">
    <source>
        <dbReference type="RefSeq" id="XP_004507618.1"/>
    </source>
</evidence>
<dbReference type="OrthoDB" id="2016588at2759"/>
<organism evidence="5 6">
    <name type="scientific">Cicer arietinum</name>
    <name type="common">Chickpea</name>
    <name type="synonym">Garbanzo</name>
    <dbReference type="NCBI Taxonomy" id="3827"/>
    <lineage>
        <taxon>Eukaryota</taxon>
        <taxon>Viridiplantae</taxon>
        <taxon>Streptophyta</taxon>
        <taxon>Embryophyta</taxon>
        <taxon>Tracheophyta</taxon>
        <taxon>Spermatophyta</taxon>
        <taxon>Magnoliopsida</taxon>
        <taxon>eudicotyledons</taxon>
        <taxon>Gunneridae</taxon>
        <taxon>Pentapetalae</taxon>
        <taxon>rosids</taxon>
        <taxon>fabids</taxon>
        <taxon>Fabales</taxon>
        <taxon>Fabaceae</taxon>
        <taxon>Papilionoideae</taxon>
        <taxon>50 kb inversion clade</taxon>
        <taxon>NPAAA clade</taxon>
        <taxon>Hologalegina</taxon>
        <taxon>IRL clade</taxon>
        <taxon>Cicereae</taxon>
        <taxon>Cicer</taxon>
    </lineage>
</organism>
<sequence length="116" mass="13192">MIRLQIESVVVFVLILLASTATATATGKFLPVHDINDPHLADLANFAVHEHDRINGVNIKFDKIIQAQYDFSNTLHQFHLIFSVTDDSVYNKYEALMLEDQVDLSRKVAFFNAFPQ</sequence>
<evidence type="ECO:0000256" key="1">
    <source>
        <dbReference type="ARBA" id="ARBA00022690"/>
    </source>
</evidence>
<dbReference type="Pfam" id="PF16845">
    <property type="entry name" value="SQAPI"/>
    <property type="match status" value="1"/>
</dbReference>
<evidence type="ECO:0000259" key="4">
    <source>
        <dbReference type="Pfam" id="PF16845"/>
    </source>
</evidence>
<protein>
    <submittedName>
        <fullName evidence="6">Uncharacterized protein LOC101505163</fullName>
    </submittedName>
</protein>
<dbReference type="PANTHER" id="PTHR47364:SF2">
    <property type="entry name" value="CYSTEINE PROTEINASE INHIBITOR 5"/>
    <property type="match status" value="1"/>
</dbReference>
<dbReference type="RefSeq" id="XP_004507618.1">
    <property type="nucleotide sequence ID" value="XM_004507561.1"/>
</dbReference>
<feature type="signal peptide" evidence="3">
    <location>
        <begin position="1"/>
        <end position="25"/>
    </location>
</feature>
<evidence type="ECO:0000256" key="3">
    <source>
        <dbReference type="SAM" id="SignalP"/>
    </source>
</evidence>
<dbReference type="PANTHER" id="PTHR47364">
    <property type="entry name" value="CYSTEINE PROTEINASE INHIBITOR 5"/>
    <property type="match status" value="1"/>
</dbReference>
<dbReference type="SUPFAM" id="SSF54403">
    <property type="entry name" value="Cystatin/monellin"/>
    <property type="match status" value="1"/>
</dbReference>
<keyword evidence="1" id="KW-0646">Protease inhibitor</keyword>
<dbReference type="GO" id="GO:0004869">
    <property type="term" value="F:cysteine-type endopeptidase inhibitor activity"/>
    <property type="evidence" value="ECO:0007669"/>
    <property type="project" value="UniProtKB-KW"/>
</dbReference>
<keyword evidence="5" id="KW-1185">Reference proteome</keyword>
<name>A0A1S2YNY0_CICAR</name>
<proteinExistence type="predicted"/>
<dbReference type="Gene3D" id="3.10.450.10">
    <property type="match status" value="1"/>
</dbReference>
<dbReference type="AlphaFoldDB" id="A0A1S2YNY0"/>
<keyword evidence="2" id="KW-0789">Thiol protease inhibitor</keyword>
<evidence type="ECO:0000256" key="2">
    <source>
        <dbReference type="ARBA" id="ARBA00022704"/>
    </source>
</evidence>
<feature type="domain" description="Cystatin" evidence="4">
    <location>
        <begin position="33"/>
        <end position="113"/>
    </location>
</feature>
<dbReference type="InterPro" id="IPR046350">
    <property type="entry name" value="Cystatin_sf"/>
</dbReference>
<dbReference type="PaxDb" id="3827-XP_004507618.1"/>
<feature type="chain" id="PRO_5018543949" evidence="3">
    <location>
        <begin position="26"/>
        <end position="116"/>
    </location>
</feature>
<gene>
    <name evidence="6" type="primary">LOC101505163</name>
</gene>
<reference evidence="6" key="2">
    <citation type="submission" date="2025-08" db="UniProtKB">
        <authorList>
            <consortium name="RefSeq"/>
        </authorList>
    </citation>
    <scope>IDENTIFICATION</scope>
    <source>
        <tissue evidence="6">Etiolated seedlings</tissue>
    </source>
</reference>
<keyword evidence="3" id="KW-0732">Signal</keyword>
<dbReference type="Proteomes" id="UP000087171">
    <property type="component" value="Chromosome Ca7"/>
</dbReference>